<reference evidence="1 2" key="1">
    <citation type="submission" date="2019-07" db="EMBL/GenBank/DDBJ databases">
        <title>Genomic Encyclopedia of Type Strains, Phase III (KMG-III): the genomes of soil and plant-associated and newly described type strains.</title>
        <authorList>
            <person name="Whitman W."/>
        </authorList>
    </citation>
    <scope>NUCLEOTIDE SEQUENCE [LARGE SCALE GENOMIC DNA]</scope>
    <source>
        <strain evidence="1 2">BL24</strain>
    </source>
</reference>
<evidence type="ECO:0000313" key="1">
    <source>
        <dbReference type="EMBL" id="TYP68635.1"/>
    </source>
</evidence>
<dbReference type="RefSeq" id="WP_148933347.1">
    <property type="nucleotide sequence ID" value="NZ_VNHS01000018.1"/>
</dbReference>
<protein>
    <recommendedName>
        <fullName evidence="3">DUF2194 domain-containing protein</fullName>
    </recommendedName>
</protein>
<dbReference type="GO" id="GO:0005975">
    <property type="term" value="P:carbohydrate metabolic process"/>
    <property type="evidence" value="ECO:0007669"/>
    <property type="project" value="InterPro"/>
</dbReference>
<proteinExistence type="predicted"/>
<dbReference type="AlphaFoldDB" id="A0A5S5BN73"/>
<dbReference type="InterPro" id="IPR018695">
    <property type="entry name" value="DUF2194"/>
</dbReference>
<evidence type="ECO:0008006" key="3">
    <source>
        <dbReference type="Google" id="ProtNLM"/>
    </source>
</evidence>
<name>A0A5S5BN73_9BACL</name>
<sequence>MNDSPIKIKSNMVVILILIVAFALVVQITRSQYVLRFNSNQEQVKSVQSWKQDAEAPNPPIASASLPFCLMYDGTDEASTKMMDQAAHVLSYMKRPSAAFDIRQAPLQPEGCTAILISFQQMNLLGDPDKIAEYVRNGGYVFQLIQPEEDAAFYRLYRKMGILNSGQISPSKGVKLEQNVLIGEKDLLIADEFIINTVMDVELDPNSRLLMSTAEGVPLMWDHVYGKGKFMVFNGTMLQEKINRGLIAGGISLLLPDFIYPIFDAKVMYIDDFPAPIGQTVDAAIYKEFRLDRPAFFKQIWWPDMLKTAKRHTIKYTAVLIESYNDKVTPPFEAPNDADEEGLISFGREVIKSGGEIGLHGYNHQSLVLDQAVSDEFGYQAWANTNDMQNSIQEAIQFTKRSFPSYTMLGYVPPSNVLSSEGRQTIKQAWPELAVISSLYAEDITGLSYVQEFELAKDGVLEMPRITSGYFEQAFERWAEASTMTTLGFYSHFIHPDDLLSPERSNNMNWEQLLEEYDHLLARVEKTYPWLTPKTSTEAAIGVKRTLQAQVEWEQDSGKITGRVHDFENELSFVLRSDKKIGSLSGCTVKKIDAGTYLVVASKANFTIELSEA</sequence>
<dbReference type="OrthoDB" id="9761886at2"/>
<dbReference type="EMBL" id="VNHS01000018">
    <property type="protein sequence ID" value="TYP68635.1"/>
    <property type="molecule type" value="Genomic_DNA"/>
</dbReference>
<dbReference type="Proteomes" id="UP000323257">
    <property type="component" value="Unassembled WGS sequence"/>
</dbReference>
<keyword evidence="2" id="KW-1185">Reference proteome</keyword>
<accession>A0A5S5BN73</accession>
<gene>
    <name evidence="1" type="ORF">BCM02_11832</name>
</gene>
<dbReference type="InterPro" id="IPR011330">
    <property type="entry name" value="Glyco_hydro/deAcase_b/a-brl"/>
</dbReference>
<dbReference type="Gene3D" id="3.20.20.370">
    <property type="entry name" value="Glycoside hydrolase/deacetylase"/>
    <property type="match status" value="1"/>
</dbReference>
<dbReference type="SUPFAM" id="SSF88713">
    <property type="entry name" value="Glycoside hydrolase/deacetylase"/>
    <property type="match status" value="1"/>
</dbReference>
<dbReference type="CDD" id="cd10924">
    <property type="entry name" value="CE4_COG4878"/>
    <property type="match status" value="1"/>
</dbReference>
<evidence type="ECO:0000313" key="2">
    <source>
        <dbReference type="Proteomes" id="UP000323257"/>
    </source>
</evidence>
<dbReference type="Pfam" id="PF09960">
    <property type="entry name" value="DUF2194"/>
    <property type="match status" value="1"/>
</dbReference>
<comment type="caution">
    <text evidence="1">The sequence shown here is derived from an EMBL/GenBank/DDBJ whole genome shotgun (WGS) entry which is preliminary data.</text>
</comment>
<organism evidence="1 2">
    <name type="scientific">Paenibacillus methanolicus</name>
    <dbReference type="NCBI Taxonomy" id="582686"/>
    <lineage>
        <taxon>Bacteria</taxon>
        <taxon>Bacillati</taxon>
        <taxon>Bacillota</taxon>
        <taxon>Bacilli</taxon>
        <taxon>Bacillales</taxon>
        <taxon>Paenibacillaceae</taxon>
        <taxon>Paenibacillus</taxon>
    </lineage>
</organism>